<dbReference type="InterPro" id="IPR028350">
    <property type="entry name" value="DNAC/IstB-like"/>
</dbReference>
<dbReference type="CDD" id="cd00009">
    <property type="entry name" value="AAA"/>
    <property type="match status" value="1"/>
</dbReference>
<comment type="similarity">
    <text evidence="1">Belongs to the IS21/IS1162 putative ATP-binding protein family.</text>
</comment>
<dbReference type="SUPFAM" id="SSF52540">
    <property type="entry name" value="P-loop containing nucleoside triphosphate hydrolases"/>
    <property type="match status" value="1"/>
</dbReference>
<dbReference type="GO" id="GO:0005524">
    <property type="term" value="F:ATP binding"/>
    <property type="evidence" value="ECO:0007669"/>
    <property type="project" value="UniProtKB-KW"/>
</dbReference>
<comment type="caution">
    <text evidence="5">The sequence shown here is derived from an EMBL/GenBank/DDBJ whole genome shotgun (WGS) entry which is preliminary data.</text>
</comment>
<dbReference type="SMART" id="SM00382">
    <property type="entry name" value="AAA"/>
    <property type="match status" value="1"/>
</dbReference>
<sequence length="248" mass="28384">MKAEEIKRKLGILKMAASAKNVEEIIQLSSQNNWSFLESLDHLLDIEIEAKRQSRIERLYKESRLSEKVTIDQFDFNYDKSRKDHQELIKNLMDLFFIHEKKDLILMGNTGVGKSYLAKCFAYAATQSSIKTLFTTAIDMINHLVAAKADHSLVKKLQYYQRPDLLVCDEIGYLPLDNDGANLFFQVISARHEKKSTIITTNLPFAKWGNIFGNTTIATAIADRLVYRAEVLILGGKSYRKKQTSKNN</sequence>
<dbReference type="PANTHER" id="PTHR30050:SF4">
    <property type="entry name" value="ATP-BINDING PROTEIN RV3427C IN INSERTION SEQUENCE-RELATED"/>
    <property type="match status" value="1"/>
</dbReference>
<accession>A0A1V1NZ89</accession>
<dbReference type="InterPro" id="IPR002611">
    <property type="entry name" value="IstB_ATP-bd"/>
</dbReference>
<dbReference type="NCBIfam" id="NF038214">
    <property type="entry name" value="IS21_help_AAA"/>
    <property type="match status" value="1"/>
</dbReference>
<dbReference type="AlphaFoldDB" id="A0A1V1NZ89"/>
<dbReference type="Proteomes" id="UP000189670">
    <property type="component" value="Unassembled WGS sequence"/>
</dbReference>
<keyword evidence="2" id="KW-0547">Nucleotide-binding</keyword>
<dbReference type="GO" id="GO:0006260">
    <property type="term" value="P:DNA replication"/>
    <property type="evidence" value="ECO:0007669"/>
    <property type="project" value="TreeGrafter"/>
</dbReference>
<keyword evidence="3" id="KW-0067">ATP-binding</keyword>
<dbReference type="Pfam" id="PF01695">
    <property type="entry name" value="IstB_IS21"/>
    <property type="match status" value="1"/>
</dbReference>
<dbReference type="PANTHER" id="PTHR30050">
    <property type="entry name" value="CHROMOSOMAL REPLICATION INITIATOR PROTEIN DNAA"/>
    <property type="match status" value="1"/>
</dbReference>
<dbReference type="EMBL" id="ATBP01001168">
    <property type="protein sequence ID" value="ETR67890.1"/>
    <property type="molecule type" value="Genomic_DNA"/>
</dbReference>
<dbReference type="PIRSF" id="PIRSF003073">
    <property type="entry name" value="DNAC_TnpB_IstB"/>
    <property type="match status" value="1"/>
</dbReference>
<evidence type="ECO:0000256" key="2">
    <source>
        <dbReference type="ARBA" id="ARBA00022741"/>
    </source>
</evidence>
<dbReference type="InterPro" id="IPR027417">
    <property type="entry name" value="P-loop_NTPase"/>
</dbReference>
<evidence type="ECO:0000256" key="1">
    <source>
        <dbReference type="ARBA" id="ARBA00008059"/>
    </source>
</evidence>
<dbReference type="Gene3D" id="3.40.50.300">
    <property type="entry name" value="P-loop containing nucleotide triphosphate hydrolases"/>
    <property type="match status" value="1"/>
</dbReference>
<name>A0A1V1NZ89_9BACT</name>
<reference evidence="6" key="1">
    <citation type="submission" date="2012-11" db="EMBL/GenBank/DDBJ databases">
        <authorList>
            <person name="Lucero-Rivera Y.E."/>
            <person name="Tovar-Ramirez D."/>
        </authorList>
    </citation>
    <scope>NUCLEOTIDE SEQUENCE [LARGE SCALE GENOMIC DNA]</scope>
    <source>
        <strain evidence="6">Araruama</strain>
    </source>
</reference>
<dbReference type="InterPro" id="IPR003593">
    <property type="entry name" value="AAA+_ATPase"/>
</dbReference>
<gene>
    <name evidence="5" type="ORF">OMM_04888</name>
</gene>
<protein>
    <submittedName>
        <fullName evidence="5">ISChy4, transposition helper protein</fullName>
    </submittedName>
</protein>
<organism evidence="5 6">
    <name type="scientific">Candidatus Magnetoglobus multicellularis str. Araruama</name>
    <dbReference type="NCBI Taxonomy" id="890399"/>
    <lineage>
        <taxon>Bacteria</taxon>
        <taxon>Pseudomonadati</taxon>
        <taxon>Thermodesulfobacteriota</taxon>
        <taxon>Desulfobacteria</taxon>
        <taxon>Desulfobacterales</taxon>
        <taxon>Desulfobacteraceae</taxon>
        <taxon>Candidatus Magnetoglobus</taxon>
    </lineage>
</organism>
<evidence type="ECO:0000256" key="3">
    <source>
        <dbReference type="ARBA" id="ARBA00022840"/>
    </source>
</evidence>
<evidence type="ECO:0000259" key="4">
    <source>
        <dbReference type="SMART" id="SM00382"/>
    </source>
</evidence>
<dbReference type="InterPro" id="IPR047661">
    <property type="entry name" value="IstB"/>
</dbReference>
<proteinExistence type="inferred from homology"/>
<evidence type="ECO:0000313" key="5">
    <source>
        <dbReference type="EMBL" id="ETR67890.1"/>
    </source>
</evidence>
<evidence type="ECO:0000313" key="6">
    <source>
        <dbReference type="Proteomes" id="UP000189670"/>
    </source>
</evidence>
<feature type="domain" description="AAA+ ATPase" evidence="4">
    <location>
        <begin position="100"/>
        <end position="235"/>
    </location>
</feature>